<dbReference type="InterPro" id="IPR011600">
    <property type="entry name" value="Pept_C14_caspase"/>
</dbReference>
<dbReference type="CDD" id="cd00032">
    <property type="entry name" value="CASc"/>
    <property type="match status" value="1"/>
</dbReference>
<evidence type="ECO:0000259" key="8">
    <source>
        <dbReference type="PROSITE" id="PS50207"/>
    </source>
</evidence>
<dbReference type="GO" id="GO:0006508">
    <property type="term" value="P:proteolysis"/>
    <property type="evidence" value="ECO:0007669"/>
    <property type="project" value="UniProtKB-KW"/>
</dbReference>
<evidence type="ECO:0000259" key="9">
    <source>
        <dbReference type="PROSITE" id="PS50208"/>
    </source>
</evidence>
<dbReference type="Gene3D" id="1.10.533.10">
    <property type="entry name" value="Death Domain, Fas"/>
    <property type="match status" value="1"/>
</dbReference>
<dbReference type="GeneID" id="105908639"/>
<feature type="active site" evidence="6">
    <location>
        <position position="274"/>
    </location>
</feature>
<sequence>MAAVKLTNVRTKFVEKVSAGVLKQLLDDLNEGRILNEEEMESVIEEHKARTDKARCLIDMVRKKGEKSSNKMIEYIKKRDENLYDELGFATAPTPLPQVATPMPQVSVENSDESFVSEVLLTSSEQFKSQKLQEGNGIYKPQDKPGRKRLALLINNVKFDRESMLRRGAEKDEERMEFLLKELGYEVVKHRDLSGEEMDRAVRDFSKREEHATSDSTFVVIMSHGKRDAILGVHWDSGNPNPDVFHIDKMYNHLNTKGCPGLRNKPKVILIQACRGGEDGHVWMSDGMQDDSAAIESDDMEHKEKDFISLLSCTPDTKSYRDVEKGTFFVQYLVEEFNTHAHKDHVEELFTKVMRRFEKFPRQMVCKDRTTLSRHFYLFPGL</sequence>
<dbReference type="Proteomes" id="UP000515152">
    <property type="component" value="Chromosome 2"/>
</dbReference>
<reference evidence="12" key="1">
    <citation type="submission" date="2025-08" db="UniProtKB">
        <authorList>
            <consortium name="RefSeq"/>
        </authorList>
    </citation>
    <scope>IDENTIFICATION</scope>
</reference>
<dbReference type="RefSeq" id="XP_042565931.1">
    <property type="nucleotide sequence ID" value="XM_042709997.1"/>
</dbReference>
<evidence type="ECO:0000259" key="10">
    <source>
        <dbReference type="PROSITE" id="PS50209"/>
    </source>
</evidence>
<dbReference type="AlphaFoldDB" id="A0A8M1KPE7"/>
<comment type="similarity">
    <text evidence="1 7">Belongs to the peptidase C14A family.</text>
</comment>
<keyword evidence="2" id="KW-0645">Protease</keyword>
<dbReference type="PROSITE" id="PS50209">
    <property type="entry name" value="CARD"/>
    <property type="match status" value="1"/>
</dbReference>
<dbReference type="PROSITE" id="PS50208">
    <property type="entry name" value="CASPASE_P20"/>
    <property type="match status" value="1"/>
</dbReference>
<evidence type="ECO:0000256" key="6">
    <source>
        <dbReference type="PIRSR" id="PIRSR038001-1"/>
    </source>
</evidence>
<dbReference type="Gene3D" id="3.40.50.1460">
    <property type="match status" value="1"/>
</dbReference>
<feature type="active site" evidence="6">
    <location>
        <position position="224"/>
    </location>
</feature>
<proteinExistence type="inferred from homology"/>
<dbReference type="GO" id="GO:0004197">
    <property type="term" value="F:cysteine-type endopeptidase activity"/>
    <property type="evidence" value="ECO:0007669"/>
    <property type="project" value="InterPro"/>
</dbReference>
<keyword evidence="11" id="KW-1185">Reference proteome</keyword>
<feature type="domain" description="CARD" evidence="10">
    <location>
        <begin position="1"/>
        <end position="91"/>
    </location>
</feature>
<dbReference type="PANTHER" id="PTHR47901:SF3">
    <property type="entry name" value="CASPASE-1"/>
    <property type="match status" value="1"/>
</dbReference>
<dbReference type="SUPFAM" id="SSF47986">
    <property type="entry name" value="DEATH domain"/>
    <property type="match status" value="1"/>
</dbReference>
<dbReference type="InterPro" id="IPR029030">
    <property type="entry name" value="Caspase-like_dom_sf"/>
</dbReference>
<keyword evidence="3" id="KW-0378">Hydrolase</keyword>
<dbReference type="InterPro" id="IPR015917">
    <property type="entry name" value="Pept_C14A"/>
</dbReference>
<dbReference type="SMART" id="SM00115">
    <property type="entry name" value="CASc"/>
    <property type="match status" value="1"/>
</dbReference>
<dbReference type="PROSITE" id="PS01121">
    <property type="entry name" value="CASPASE_HIS"/>
    <property type="match status" value="1"/>
</dbReference>
<dbReference type="GO" id="GO:0042981">
    <property type="term" value="P:regulation of apoptotic process"/>
    <property type="evidence" value="ECO:0007669"/>
    <property type="project" value="InterPro"/>
</dbReference>
<dbReference type="KEGG" id="char:105908639"/>
<evidence type="ECO:0000256" key="1">
    <source>
        <dbReference type="ARBA" id="ARBA00010134"/>
    </source>
</evidence>
<organism evidence="11 12">
    <name type="scientific">Clupea harengus</name>
    <name type="common">Atlantic herring</name>
    <dbReference type="NCBI Taxonomy" id="7950"/>
    <lineage>
        <taxon>Eukaryota</taxon>
        <taxon>Metazoa</taxon>
        <taxon>Chordata</taxon>
        <taxon>Craniata</taxon>
        <taxon>Vertebrata</taxon>
        <taxon>Euteleostomi</taxon>
        <taxon>Actinopterygii</taxon>
        <taxon>Neopterygii</taxon>
        <taxon>Teleostei</taxon>
        <taxon>Clupei</taxon>
        <taxon>Clupeiformes</taxon>
        <taxon>Clupeoidei</taxon>
        <taxon>Clupeidae</taxon>
        <taxon>Clupea</taxon>
    </lineage>
</organism>
<dbReference type="GO" id="GO:0050727">
    <property type="term" value="P:regulation of inflammatory response"/>
    <property type="evidence" value="ECO:0007669"/>
    <property type="project" value="TreeGrafter"/>
</dbReference>
<protein>
    <submittedName>
        <fullName evidence="12">Caspase a-like</fullName>
    </submittedName>
</protein>
<dbReference type="InterPro" id="IPR011029">
    <property type="entry name" value="DEATH-like_dom_sf"/>
</dbReference>
<dbReference type="InterPro" id="IPR001315">
    <property type="entry name" value="CARD"/>
</dbReference>
<dbReference type="Pfam" id="PF00656">
    <property type="entry name" value="Peptidase_C14"/>
    <property type="match status" value="1"/>
</dbReference>
<dbReference type="PANTHER" id="PTHR47901">
    <property type="entry name" value="CASPASE RECRUITMENT DOMAIN-CONTAINING PROTEIN 18"/>
    <property type="match status" value="1"/>
</dbReference>
<dbReference type="PROSITE" id="PS50207">
    <property type="entry name" value="CASPASE_P10"/>
    <property type="match status" value="1"/>
</dbReference>
<accession>A0A8M1KPE7</accession>
<name>A0A8M1KPE7_CLUHA</name>
<evidence type="ECO:0000313" key="11">
    <source>
        <dbReference type="Proteomes" id="UP000515152"/>
    </source>
</evidence>
<dbReference type="InterPro" id="IPR002398">
    <property type="entry name" value="Pept_C14"/>
</dbReference>
<gene>
    <name evidence="12" type="primary">LOC105908639</name>
</gene>
<dbReference type="SUPFAM" id="SSF52129">
    <property type="entry name" value="Caspase-like"/>
    <property type="match status" value="1"/>
</dbReference>
<keyword evidence="5" id="KW-0865">Zymogen</keyword>
<dbReference type="GO" id="GO:0097169">
    <property type="term" value="C:AIM2 inflammasome complex"/>
    <property type="evidence" value="ECO:0007669"/>
    <property type="project" value="TreeGrafter"/>
</dbReference>
<evidence type="ECO:0000256" key="3">
    <source>
        <dbReference type="ARBA" id="ARBA00022801"/>
    </source>
</evidence>
<dbReference type="PRINTS" id="PR00376">
    <property type="entry name" value="IL1BCENZYME"/>
</dbReference>
<feature type="domain" description="Caspase family p20" evidence="9">
    <location>
        <begin position="147"/>
        <end position="278"/>
    </location>
</feature>
<dbReference type="InterPro" id="IPR016129">
    <property type="entry name" value="Caspase_his_AS"/>
</dbReference>
<evidence type="ECO:0000256" key="7">
    <source>
        <dbReference type="RuleBase" id="RU003971"/>
    </source>
</evidence>
<dbReference type="InterPro" id="IPR002138">
    <property type="entry name" value="Pept_C14_p10"/>
</dbReference>
<feature type="domain" description="Caspase family p10" evidence="8">
    <location>
        <begin position="304"/>
        <end position="380"/>
    </location>
</feature>
<dbReference type="GO" id="GO:0072557">
    <property type="term" value="C:IPAF inflammasome complex"/>
    <property type="evidence" value="ECO:0007669"/>
    <property type="project" value="TreeGrafter"/>
</dbReference>
<evidence type="ECO:0000256" key="2">
    <source>
        <dbReference type="ARBA" id="ARBA00022670"/>
    </source>
</evidence>
<evidence type="ECO:0000256" key="4">
    <source>
        <dbReference type="ARBA" id="ARBA00022807"/>
    </source>
</evidence>
<dbReference type="InterPro" id="IPR001309">
    <property type="entry name" value="Pept_C14_p20"/>
</dbReference>
<dbReference type="Pfam" id="PF00619">
    <property type="entry name" value="CARD"/>
    <property type="match status" value="1"/>
</dbReference>
<dbReference type="PROSITE" id="PS01122">
    <property type="entry name" value="CASPASE_CYS"/>
    <property type="match status" value="1"/>
</dbReference>
<dbReference type="GO" id="GO:0072559">
    <property type="term" value="C:NLRP3 inflammasome complex"/>
    <property type="evidence" value="ECO:0007669"/>
    <property type="project" value="TreeGrafter"/>
</dbReference>
<keyword evidence="4" id="KW-0788">Thiol protease</keyword>
<dbReference type="OrthoDB" id="6097640at2759"/>
<dbReference type="PIRSF" id="PIRSF038001">
    <property type="entry name" value="Caspase_ICE"/>
    <property type="match status" value="1"/>
</dbReference>
<dbReference type="SMART" id="SM00114">
    <property type="entry name" value="CARD"/>
    <property type="match status" value="1"/>
</dbReference>
<dbReference type="InterPro" id="IPR033139">
    <property type="entry name" value="Caspase_cys_AS"/>
</dbReference>
<evidence type="ECO:0000256" key="5">
    <source>
        <dbReference type="ARBA" id="ARBA00023145"/>
    </source>
</evidence>
<evidence type="ECO:0000313" key="12">
    <source>
        <dbReference type="RefSeq" id="XP_042565931.1"/>
    </source>
</evidence>